<evidence type="ECO:0000259" key="10">
    <source>
        <dbReference type="PROSITE" id="PS51123"/>
    </source>
</evidence>
<comment type="subcellular location">
    <subcellularLocation>
        <location evidence="1">Cell membrane</location>
        <topology evidence="1">Single-pass membrane protein</topology>
    </subcellularLocation>
</comment>
<evidence type="ECO:0000256" key="6">
    <source>
        <dbReference type="ARBA" id="ARBA00023136"/>
    </source>
</evidence>
<dbReference type="KEGG" id="tee:Tel_15740"/>
<sequence length="230" mass="24444">MIQDDEPQTGAAAANDPPPAPVRRDIALEAAEPGGQDDDSWILSYVDLFTLLVVMFVVMLSFSAPRQENAVATRAADTGTVSAQDQLLARFQQQLAGLVEQGQLAISASAAGISLQLEEEILFDSGTARLLGQGEAVLNALAPALMRSGQAVTVEGHTDNRPIATARFPSNWELSGARAAQVVRHLIRQGLPAERLRAIGYADTRPVADNSSPAGRARNRRVTLLVKAAQ</sequence>
<dbReference type="Proteomes" id="UP000055136">
    <property type="component" value="Chromosome"/>
</dbReference>
<keyword evidence="4 9" id="KW-0812">Transmembrane</keyword>
<evidence type="ECO:0000256" key="2">
    <source>
        <dbReference type="ARBA" id="ARBA00008914"/>
    </source>
</evidence>
<accession>A0A0S2TH76</accession>
<evidence type="ECO:0000256" key="9">
    <source>
        <dbReference type="SAM" id="Phobius"/>
    </source>
</evidence>
<dbReference type="Pfam" id="PF13677">
    <property type="entry name" value="MotB_plug"/>
    <property type="match status" value="1"/>
</dbReference>
<dbReference type="InterPro" id="IPR036737">
    <property type="entry name" value="OmpA-like_sf"/>
</dbReference>
<evidence type="ECO:0000256" key="3">
    <source>
        <dbReference type="ARBA" id="ARBA00022475"/>
    </source>
</evidence>
<dbReference type="STRING" id="1748243.Tel_15740"/>
<dbReference type="SUPFAM" id="SSF103088">
    <property type="entry name" value="OmpA-like"/>
    <property type="match status" value="1"/>
</dbReference>
<keyword evidence="6 7" id="KW-0472">Membrane</keyword>
<dbReference type="PANTHER" id="PTHR30329:SF21">
    <property type="entry name" value="LIPOPROTEIN YIAD-RELATED"/>
    <property type="match status" value="1"/>
</dbReference>
<feature type="domain" description="OmpA-like" evidence="10">
    <location>
        <begin position="110"/>
        <end position="230"/>
    </location>
</feature>
<keyword evidence="5 9" id="KW-1133">Transmembrane helix</keyword>
<protein>
    <recommendedName>
        <fullName evidence="10">OmpA-like domain-containing protein</fullName>
    </recommendedName>
</protein>
<dbReference type="PRINTS" id="PR01023">
    <property type="entry name" value="NAFLGMOTY"/>
</dbReference>
<organism evidence="11 12">
    <name type="scientific">Candidatus Tenderia electrophaga</name>
    <dbReference type="NCBI Taxonomy" id="1748243"/>
    <lineage>
        <taxon>Bacteria</taxon>
        <taxon>Pseudomonadati</taxon>
        <taxon>Pseudomonadota</taxon>
        <taxon>Gammaproteobacteria</taxon>
        <taxon>Candidatus Tenderiales</taxon>
        <taxon>Candidatus Tenderiaceae</taxon>
        <taxon>Candidatus Tenderia</taxon>
    </lineage>
</organism>
<dbReference type="Gene3D" id="3.30.1330.60">
    <property type="entry name" value="OmpA-like domain"/>
    <property type="match status" value="1"/>
</dbReference>
<dbReference type="PROSITE" id="PS51123">
    <property type="entry name" value="OMPA_2"/>
    <property type="match status" value="1"/>
</dbReference>
<evidence type="ECO:0000256" key="8">
    <source>
        <dbReference type="SAM" id="MobiDB-lite"/>
    </source>
</evidence>
<evidence type="ECO:0000256" key="7">
    <source>
        <dbReference type="PROSITE-ProRule" id="PRU00473"/>
    </source>
</evidence>
<feature type="region of interest" description="Disordered" evidence="8">
    <location>
        <begin position="1"/>
        <end position="22"/>
    </location>
</feature>
<dbReference type="InterPro" id="IPR025713">
    <property type="entry name" value="MotB-like_N_dom"/>
</dbReference>
<evidence type="ECO:0000313" key="11">
    <source>
        <dbReference type="EMBL" id="ALP54482.1"/>
    </source>
</evidence>
<dbReference type="PANTHER" id="PTHR30329">
    <property type="entry name" value="STATOR ELEMENT OF FLAGELLAR MOTOR COMPLEX"/>
    <property type="match status" value="1"/>
</dbReference>
<dbReference type="AlphaFoldDB" id="A0A0S2TH76"/>
<feature type="transmembrane region" description="Helical" evidence="9">
    <location>
        <begin position="42"/>
        <end position="64"/>
    </location>
</feature>
<keyword evidence="3" id="KW-1003">Cell membrane</keyword>
<evidence type="ECO:0000313" key="12">
    <source>
        <dbReference type="Proteomes" id="UP000055136"/>
    </source>
</evidence>
<evidence type="ECO:0000256" key="1">
    <source>
        <dbReference type="ARBA" id="ARBA00004162"/>
    </source>
</evidence>
<dbReference type="Pfam" id="PF00691">
    <property type="entry name" value="OmpA"/>
    <property type="match status" value="1"/>
</dbReference>
<name>A0A0S2TH76_9GAMM</name>
<proteinExistence type="inferred from homology"/>
<dbReference type="EMBL" id="CP013099">
    <property type="protein sequence ID" value="ALP54482.1"/>
    <property type="molecule type" value="Genomic_DNA"/>
</dbReference>
<dbReference type="InterPro" id="IPR006665">
    <property type="entry name" value="OmpA-like"/>
</dbReference>
<comment type="similarity">
    <text evidence="2">Belongs to the MotB family.</text>
</comment>
<dbReference type="GO" id="GO:0005886">
    <property type="term" value="C:plasma membrane"/>
    <property type="evidence" value="ECO:0007669"/>
    <property type="project" value="UniProtKB-SubCell"/>
</dbReference>
<gene>
    <name evidence="11" type="ORF">Tel_15740</name>
</gene>
<keyword evidence="12" id="KW-1185">Reference proteome</keyword>
<dbReference type="InterPro" id="IPR050330">
    <property type="entry name" value="Bact_OuterMem_StrucFunc"/>
</dbReference>
<reference evidence="11" key="1">
    <citation type="submission" date="2015-10" db="EMBL/GenBank/DDBJ databases">
        <title>Description of Candidatus Tenderia electrophaga gen. nov, sp. nov., an Uncultivated Electroautotroph from a Biocathode Enrichment.</title>
        <authorList>
            <person name="Eddie B.J."/>
            <person name="Malanoski A.P."/>
            <person name="Wang Z."/>
            <person name="Hall R.J."/>
            <person name="Oh S.D."/>
            <person name="Heiner C."/>
            <person name="Lin B."/>
            <person name="Strycharz-Glaven S.M."/>
        </authorList>
    </citation>
    <scope>NUCLEOTIDE SEQUENCE [LARGE SCALE GENOMIC DNA]</scope>
    <source>
        <strain evidence="11">NRL1</strain>
    </source>
</reference>
<dbReference type="CDD" id="cd07185">
    <property type="entry name" value="OmpA_C-like"/>
    <property type="match status" value="1"/>
</dbReference>
<evidence type="ECO:0000256" key="5">
    <source>
        <dbReference type="ARBA" id="ARBA00022989"/>
    </source>
</evidence>
<evidence type="ECO:0000256" key="4">
    <source>
        <dbReference type="ARBA" id="ARBA00022692"/>
    </source>
</evidence>